<feature type="transmembrane region" description="Helical" evidence="16">
    <location>
        <begin position="898"/>
        <end position="918"/>
    </location>
</feature>
<dbReference type="SUPFAM" id="SSF81653">
    <property type="entry name" value="Calcium ATPase, transduction domain A"/>
    <property type="match status" value="1"/>
</dbReference>
<dbReference type="GO" id="GO:0005524">
    <property type="term" value="F:ATP binding"/>
    <property type="evidence" value="ECO:0007669"/>
    <property type="project" value="UniProtKB-UniRule"/>
</dbReference>
<feature type="binding site" evidence="14">
    <location>
        <position position="440"/>
    </location>
    <ligand>
        <name>ATP</name>
        <dbReference type="ChEBI" id="CHEBI:30616"/>
    </ligand>
</feature>
<dbReference type="FunFam" id="2.70.150.10:FF:000032">
    <property type="entry name" value="Phospholipid-transporting ATPase"/>
    <property type="match status" value="1"/>
</dbReference>
<dbReference type="GO" id="GO:0045332">
    <property type="term" value="P:phospholipid translocation"/>
    <property type="evidence" value="ECO:0007669"/>
    <property type="project" value="TreeGrafter"/>
</dbReference>
<evidence type="ECO:0000256" key="5">
    <source>
        <dbReference type="ARBA" id="ARBA00022723"/>
    </source>
</evidence>
<feature type="transmembrane region" description="Helical" evidence="16">
    <location>
        <begin position="993"/>
        <end position="1014"/>
    </location>
</feature>
<feature type="active site" description="4-aspartylphosphate intermediate" evidence="13">
    <location>
        <position position="440"/>
    </location>
</feature>
<feature type="binding site" evidence="14">
    <location>
        <position position="442"/>
    </location>
    <ligand>
        <name>ATP</name>
        <dbReference type="ChEBI" id="CHEBI:30616"/>
    </ligand>
</feature>
<accession>A0A9R1RKN7</accession>
<keyword evidence="5 15" id="KW-0479">Metal-binding</keyword>
<feature type="binding site" evidence="14">
    <location>
        <position position="518"/>
    </location>
    <ligand>
        <name>ATP</name>
        <dbReference type="ChEBI" id="CHEBI:30616"/>
    </ligand>
</feature>
<evidence type="ECO:0000256" key="7">
    <source>
        <dbReference type="ARBA" id="ARBA00022840"/>
    </source>
</evidence>
<evidence type="ECO:0000256" key="1">
    <source>
        <dbReference type="ARBA" id="ARBA00004141"/>
    </source>
</evidence>
<dbReference type="InterPro" id="IPR001757">
    <property type="entry name" value="P_typ_ATPase"/>
</dbReference>
<keyword evidence="10 16" id="KW-1133">Transmembrane helix</keyword>
<evidence type="ECO:0000256" key="2">
    <source>
        <dbReference type="ARBA" id="ARBA00004308"/>
    </source>
</evidence>
<dbReference type="Proteomes" id="UP000324705">
    <property type="component" value="Chromosome 2B"/>
</dbReference>
<dbReference type="InterPro" id="IPR044492">
    <property type="entry name" value="P_typ_ATPase_HD_dom"/>
</dbReference>
<feature type="binding site" evidence="14">
    <location>
        <position position="560"/>
    </location>
    <ligand>
        <name>ATP</name>
        <dbReference type="ChEBI" id="CHEBI:30616"/>
    </ligand>
</feature>
<keyword evidence="4 16" id="KW-0812">Transmembrane</keyword>
<reference evidence="20 21" key="1">
    <citation type="submission" date="2017-09" db="EMBL/GenBank/DDBJ databases">
        <authorList>
            <consortium name="International Durum Wheat Genome Sequencing Consortium (IDWGSC)"/>
            <person name="Milanesi L."/>
        </authorList>
    </citation>
    <scope>NUCLEOTIDE SEQUENCE [LARGE SCALE GENOMIC DNA]</scope>
    <source>
        <strain evidence="21">cv. Svevo</strain>
    </source>
</reference>
<dbReference type="SUPFAM" id="SSF81665">
    <property type="entry name" value="Calcium ATPase, transmembrane domain M"/>
    <property type="match status" value="1"/>
</dbReference>
<dbReference type="SFLD" id="SFLDF00027">
    <property type="entry name" value="p-type_atpase"/>
    <property type="match status" value="1"/>
</dbReference>
<feature type="binding site" evidence="14">
    <location>
        <position position="759"/>
    </location>
    <ligand>
        <name>ATP</name>
        <dbReference type="ChEBI" id="CHEBI:30616"/>
    </ligand>
</feature>
<dbReference type="Gene3D" id="3.40.1110.10">
    <property type="entry name" value="Calcium-transporting ATPase, cytoplasmic domain N"/>
    <property type="match status" value="1"/>
</dbReference>
<dbReference type="PRINTS" id="PR00119">
    <property type="entry name" value="CATATPASE"/>
</dbReference>
<evidence type="ECO:0000256" key="6">
    <source>
        <dbReference type="ARBA" id="ARBA00022741"/>
    </source>
</evidence>
<evidence type="ECO:0000256" key="14">
    <source>
        <dbReference type="PIRSR" id="PIRSR606539-2"/>
    </source>
</evidence>
<dbReference type="GO" id="GO:0005886">
    <property type="term" value="C:plasma membrane"/>
    <property type="evidence" value="ECO:0007669"/>
    <property type="project" value="TreeGrafter"/>
</dbReference>
<dbReference type="InterPro" id="IPR023299">
    <property type="entry name" value="ATPase_P-typ_cyto_dom_N"/>
</dbReference>
<dbReference type="SFLD" id="SFLDS00003">
    <property type="entry name" value="Haloacid_Dehalogenase"/>
    <property type="match status" value="1"/>
</dbReference>
<evidence type="ECO:0000256" key="15">
    <source>
        <dbReference type="PIRSR" id="PIRSR606539-3"/>
    </source>
</evidence>
<feature type="transmembrane region" description="Helical" evidence="16">
    <location>
        <begin position="822"/>
        <end position="843"/>
    </location>
</feature>
<dbReference type="Pfam" id="PF00122">
    <property type="entry name" value="E1-E2_ATPase"/>
    <property type="match status" value="1"/>
</dbReference>
<feature type="binding site" evidence="14">
    <location>
        <position position="731"/>
    </location>
    <ligand>
        <name>ATP</name>
        <dbReference type="ChEBI" id="CHEBI:30616"/>
    </ligand>
</feature>
<proteinExistence type="inferred from homology"/>
<dbReference type="SFLD" id="SFLDG00002">
    <property type="entry name" value="C1.7:_P-type_atpase_like"/>
    <property type="match status" value="1"/>
</dbReference>
<dbReference type="PANTHER" id="PTHR24092:SF19">
    <property type="entry name" value="PHOSPHOLIPID-TRANSPORTING ATPASE"/>
    <property type="match status" value="1"/>
</dbReference>
<dbReference type="Pfam" id="PF16212">
    <property type="entry name" value="PhoLip_ATPase_C"/>
    <property type="match status" value="1"/>
</dbReference>
<feature type="transmembrane region" description="Helical" evidence="16">
    <location>
        <begin position="330"/>
        <end position="349"/>
    </location>
</feature>
<dbReference type="FunFam" id="3.40.50.1000:FF:000084">
    <property type="entry name" value="Phospholipid-transporting ATPase"/>
    <property type="match status" value="1"/>
</dbReference>
<keyword evidence="11 16" id="KW-0472">Membrane</keyword>
<dbReference type="OMA" id="HQFINIF"/>
<dbReference type="InterPro" id="IPR036412">
    <property type="entry name" value="HAD-like_sf"/>
</dbReference>
<feature type="binding site" evidence="14">
    <location>
        <position position="441"/>
    </location>
    <ligand>
        <name>ATP</name>
        <dbReference type="ChEBI" id="CHEBI:30616"/>
    </ligand>
</feature>
<dbReference type="PROSITE" id="PS00154">
    <property type="entry name" value="ATPASE_E1_E2"/>
    <property type="match status" value="1"/>
</dbReference>
<feature type="binding site" evidence="14">
    <location>
        <position position="641"/>
    </location>
    <ligand>
        <name>ATP</name>
        <dbReference type="ChEBI" id="CHEBI:30616"/>
    </ligand>
</feature>
<comment type="cofactor">
    <cofactor evidence="15">
        <name>Mg(2+)</name>
        <dbReference type="ChEBI" id="CHEBI:18420"/>
    </cofactor>
</comment>
<evidence type="ECO:0000256" key="12">
    <source>
        <dbReference type="ARBA" id="ARBA00034036"/>
    </source>
</evidence>
<dbReference type="SUPFAM" id="SSF81660">
    <property type="entry name" value="Metal cation-transporting ATPase, ATP-binding domain N"/>
    <property type="match status" value="1"/>
</dbReference>
<protein>
    <recommendedName>
        <fullName evidence="16">Phospholipid-transporting ATPase</fullName>
        <ecNumber evidence="16">7.6.2.1</ecNumber>
    </recommendedName>
</protein>
<dbReference type="SUPFAM" id="SSF56784">
    <property type="entry name" value="HAD-like"/>
    <property type="match status" value="1"/>
</dbReference>
<evidence type="ECO:0000313" key="21">
    <source>
        <dbReference type="Proteomes" id="UP000324705"/>
    </source>
</evidence>
<dbReference type="Pfam" id="PF00702">
    <property type="entry name" value="Hydrolase"/>
    <property type="match status" value="1"/>
</dbReference>
<name>A0A9R1RKN7_TRITD</name>
<sequence>MKRFVYINDESYQNDYCDNQISNTKYTLWNFLPKNLWEQFRRFMNQYFLLIACLQLWSLITPVNPASTWGPLIVIFAVSATKEAWDDYNRYISDKQANEKKVWIVKNGARKHIQAQDIRVGNIVWIRENEEVPCDLVLTGTSEPQGICHVETAALDGEIDLKTRVIPTTCVGLDSEQLHKIKGVIECPIPDKDIRRFDANIRLFPPFIDNDICPLTINNTLLQSCYLRNTEWACGVAVYTVHTQFSLEGEHVDNVCLKERLCLLDNTLRVAVEIYSNEIIKITISRIHENNTAPCSHHMNGNETKLGMSRGVPEPKLTAMDAMIDKLTGAIFLFQLAVVVVLGSAGNVWKDTEARKQWYVKYDDDEPWYQILVIPLRFELLCSIMIPISIKVSLDFVKSMYAKFIDWDEEMYDQETDTPAHAANTAISEDLGQVEYILTDKTGTLTENKMIFRRCCIAGTLYGNESGDALKDVELLNAVADNSPHVIKFLTVMALCNTVIPIKSPSGTISYKAQSQDEDALVNAASNLHVVLVSKNGNNAGQQIKTFVDAVDKYAQLGLRTLCLGWRELSLEEYLEWSRLFKEANSALVDREWKVAEVCQKLEHTLDILGISAIEDRLQDGVPETIEILRQSGINFWMLTGDKQSTAIQIALLCNLISSEPKGQLLYINGKTEDEVARSLERVLLTMRITSSEPKELAFVVDGWALEIILTRYKEAFTELAVLSKTAICCRVTPSQKAQLVKLLKSCDYRTLAIGDGGNDVRMIQQAHIGVGISGREGLQAARAADYSIGKFRFLKRLILVHGRYSYNRTAFLSQYSFYKSLLICFIQILFSFVSGIAGTSLFNSVSLMAYNVFYTSIPVLTTVLDKDLSEKTVTQNPEILLYCQAGRLLNPSTFAGWFGRSLYHAIVVFLITIHAYANEKSEMEELSMVALSGSIWLQAFVVTLEMSSFTFLQFLAIWGNFAAFYVINLCISTIPTAGMYTIMFRLCRQPSYWITMLLISGVGMGPVLALKYFRYTYSPSAINILQKAERSRGPMYTLVNLESQLRSEKDNSTNASLTAPVKNKNSVYEPLLSDSPMASRRSLASSSFDIFQPAQSRVPAAYPRNIKTS</sequence>
<comment type="subcellular location">
    <subcellularLocation>
        <location evidence="2">Endomembrane system</location>
    </subcellularLocation>
    <subcellularLocation>
        <location evidence="1 16">Membrane</location>
        <topology evidence="1 16">Multi-pass membrane protein</topology>
    </subcellularLocation>
</comment>
<feature type="binding site" evidence="15">
    <location>
        <position position="442"/>
    </location>
    <ligand>
        <name>Mg(2+)</name>
        <dbReference type="ChEBI" id="CHEBI:18420"/>
    </ligand>
</feature>
<keyword evidence="7 14" id="KW-0067">ATP-binding</keyword>
<dbReference type="Pfam" id="PF16209">
    <property type="entry name" value="PhoLip_ATPase_N"/>
    <property type="match status" value="1"/>
</dbReference>
<gene>
    <name evidence="20" type="ORF">TRITD_2Bv1G083960</name>
</gene>
<comment type="similarity">
    <text evidence="3 16">Belongs to the cation transport ATPase (P-type) (TC 3.A.3) family. Type IV subfamily.</text>
</comment>
<dbReference type="InterPro" id="IPR008250">
    <property type="entry name" value="ATPase_P-typ_transduc_dom_A_sf"/>
</dbReference>
<feature type="binding site" evidence="15">
    <location>
        <position position="440"/>
    </location>
    <ligand>
        <name>Mg(2+)</name>
        <dbReference type="ChEBI" id="CHEBI:18420"/>
    </ligand>
</feature>
<feature type="binding site" evidence="15">
    <location>
        <position position="760"/>
    </location>
    <ligand>
        <name>Mg(2+)</name>
        <dbReference type="ChEBI" id="CHEBI:18420"/>
    </ligand>
</feature>
<feature type="transmembrane region" description="Helical" evidence="16">
    <location>
        <begin position="963"/>
        <end position="981"/>
    </location>
</feature>
<evidence type="ECO:0000259" key="19">
    <source>
        <dbReference type="Pfam" id="PF16212"/>
    </source>
</evidence>
<dbReference type="NCBIfam" id="TIGR01652">
    <property type="entry name" value="ATPase-Plipid"/>
    <property type="match status" value="1"/>
</dbReference>
<dbReference type="Gene3D" id="3.40.50.1000">
    <property type="entry name" value="HAD superfamily/HAD-like"/>
    <property type="match status" value="1"/>
</dbReference>
<dbReference type="GO" id="GO:0000287">
    <property type="term" value="F:magnesium ion binding"/>
    <property type="evidence" value="ECO:0007669"/>
    <property type="project" value="UniProtKB-UniRule"/>
</dbReference>
<organism evidence="20 21">
    <name type="scientific">Triticum turgidum subsp. durum</name>
    <name type="common">Durum wheat</name>
    <name type="synonym">Triticum durum</name>
    <dbReference type="NCBI Taxonomy" id="4567"/>
    <lineage>
        <taxon>Eukaryota</taxon>
        <taxon>Viridiplantae</taxon>
        <taxon>Streptophyta</taxon>
        <taxon>Embryophyta</taxon>
        <taxon>Tracheophyta</taxon>
        <taxon>Spermatophyta</taxon>
        <taxon>Magnoliopsida</taxon>
        <taxon>Liliopsida</taxon>
        <taxon>Poales</taxon>
        <taxon>Poaceae</taxon>
        <taxon>BOP clade</taxon>
        <taxon>Pooideae</taxon>
        <taxon>Triticodae</taxon>
        <taxon>Triticeae</taxon>
        <taxon>Triticinae</taxon>
        <taxon>Triticum</taxon>
    </lineage>
</organism>
<dbReference type="AlphaFoldDB" id="A0A9R1RKN7"/>
<keyword evidence="9 16" id="KW-1278">Translocase</keyword>
<keyword evidence="21" id="KW-1185">Reference proteome</keyword>
<feature type="domain" description="P-type ATPase A" evidence="17">
    <location>
        <begin position="99"/>
        <end position="159"/>
    </location>
</feature>
<evidence type="ECO:0000256" key="10">
    <source>
        <dbReference type="ARBA" id="ARBA00022989"/>
    </source>
</evidence>
<dbReference type="Gene3D" id="2.70.150.10">
    <property type="entry name" value="Calcium-transporting ATPase, cytoplasmic transduction domain A"/>
    <property type="match status" value="1"/>
</dbReference>
<evidence type="ECO:0000256" key="8">
    <source>
        <dbReference type="ARBA" id="ARBA00022842"/>
    </source>
</evidence>
<evidence type="ECO:0000313" key="20">
    <source>
        <dbReference type="EMBL" id="VAH44799.1"/>
    </source>
</evidence>
<dbReference type="InterPro" id="IPR032630">
    <property type="entry name" value="P_typ_ATPase_c"/>
</dbReference>
<feature type="binding site" evidence="14">
    <location>
        <position position="642"/>
    </location>
    <ligand>
        <name>ATP</name>
        <dbReference type="ChEBI" id="CHEBI:30616"/>
    </ligand>
</feature>
<dbReference type="InterPro" id="IPR023214">
    <property type="entry name" value="HAD_sf"/>
</dbReference>
<dbReference type="InterPro" id="IPR023298">
    <property type="entry name" value="ATPase_P-typ_TM_dom_sf"/>
</dbReference>
<keyword evidence="8 15" id="KW-0460">Magnesium</keyword>
<dbReference type="InterPro" id="IPR006539">
    <property type="entry name" value="P-type_ATPase_IV"/>
</dbReference>
<feature type="binding site" evidence="14">
    <location>
        <position position="737"/>
    </location>
    <ligand>
        <name>ATP</name>
        <dbReference type="ChEBI" id="CHEBI:30616"/>
    </ligand>
</feature>
<dbReference type="Gramene" id="TRITD2Bv1G083960.17">
    <property type="protein sequence ID" value="TRITD2Bv1G083960.17"/>
    <property type="gene ID" value="TRITD2Bv1G083960"/>
</dbReference>
<feature type="domain" description="P-type ATPase C-terminal" evidence="19">
    <location>
        <begin position="782"/>
        <end position="1021"/>
    </location>
</feature>
<feature type="binding site" evidence="14">
    <location>
        <position position="760"/>
    </location>
    <ligand>
        <name>ATP</name>
        <dbReference type="ChEBI" id="CHEBI:30616"/>
    </ligand>
</feature>
<dbReference type="InterPro" id="IPR018303">
    <property type="entry name" value="ATPase_P-typ_P_site"/>
</dbReference>
<keyword evidence="6 14" id="KW-0547">Nucleotide-binding</keyword>
<dbReference type="GO" id="GO:0140326">
    <property type="term" value="F:ATPase-coupled intramembrane lipid transporter activity"/>
    <property type="evidence" value="ECO:0007669"/>
    <property type="project" value="UniProtKB-EC"/>
</dbReference>
<dbReference type="InterPro" id="IPR059000">
    <property type="entry name" value="ATPase_P-type_domA"/>
</dbReference>
<evidence type="ECO:0000256" key="4">
    <source>
        <dbReference type="ARBA" id="ARBA00022692"/>
    </source>
</evidence>
<dbReference type="PANTHER" id="PTHR24092">
    <property type="entry name" value="PROBABLE PHOSPHOLIPID-TRANSPORTING ATPASE"/>
    <property type="match status" value="1"/>
</dbReference>
<evidence type="ECO:0000256" key="9">
    <source>
        <dbReference type="ARBA" id="ARBA00022967"/>
    </source>
</evidence>
<evidence type="ECO:0000256" key="16">
    <source>
        <dbReference type="RuleBase" id="RU362033"/>
    </source>
</evidence>
<dbReference type="InterPro" id="IPR032631">
    <property type="entry name" value="P-type_ATPase_N"/>
</dbReference>
<dbReference type="GO" id="GO:0016887">
    <property type="term" value="F:ATP hydrolysis activity"/>
    <property type="evidence" value="ECO:0007669"/>
    <property type="project" value="InterPro"/>
</dbReference>
<feature type="transmembrane region" description="Helical" evidence="16">
    <location>
        <begin position="43"/>
        <end position="60"/>
    </location>
</feature>
<evidence type="ECO:0000256" key="3">
    <source>
        <dbReference type="ARBA" id="ARBA00008109"/>
    </source>
</evidence>
<evidence type="ECO:0000256" key="11">
    <source>
        <dbReference type="ARBA" id="ARBA00023136"/>
    </source>
</evidence>
<dbReference type="EMBL" id="LT934114">
    <property type="protein sequence ID" value="VAH44799.1"/>
    <property type="molecule type" value="Genomic_DNA"/>
</dbReference>
<dbReference type="EC" id="7.6.2.1" evidence="16"/>
<evidence type="ECO:0000259" key="17">
    <source>
        <dbReference type="Pfam" id="PF00122"/>
    </source>
</evidence>
<dbReference type="NCBIfam" id="TIGR01494">
    <property type="entry name" value="ATPase_P-type"/>
    <property type="match status" value="1"/>
</dbReference>
<feature type="domain" description="P-type ATPase N-terminal" evidence="18">
    <location>
        <begin position="5"/>
        <end position="69"/>
    </location>
</feature>
<evidence type="ECO:0000256" key="13">
    <source>
        <dbReference type="PIRSR" id="PIRSR606539-1"/>
    </source>
</evidence>
<feature type="transmembrane region" description="Helical" evidence="16">
    <location>
        <begin position="930"/>
        <end position="957"/>
    </location>
</feature>
<feature type="binding site" evidence="15">
    <location>
        <position position="756"/>
    </location>
    <ligand>
        <name>Mg(2+)</name>
        <dbReference type="ChEBI" id="CHEBI:18420"/>
    </ligand>
</feature>
<feature type="binding site" evidence="14">
    <location>
        <position position="640"/>
    </location>
    <ligand>
        <name>ATP</name>
        <dbReference type="ChEBI" id="CHEBI:30616"/>
    </ligand>
</feature>
<comment type="catalytic activity">
    <reaction evidence="12 16">
        <text>ATP + H2O + phospholipidSide 1 = ADP + phosphate + phospholipidSide 2.</text>
        <dbReference type="EC" id="7.6.2.1"/>
    </reaction>
</comment>
<evidence type="ECO:0000259" key="18">
    <source>
        <dbReference type="Pfam" id="PF16209"/>
    </source>
</evidence>